<keyword evidence="1" id="KW-0812">Transmembrane</keyword>
<keyword evidence="1" id="KW-1133">Transmembrane helix</keyword>
<dbReference type="Proteomes" id="UP000806077">
    <property type="component" value="Unassembled WGS sequence"/>
</dbReference>
<reference evidence="2 3" key="1">
    <citation type="journal article" date="2020" name="Int. J. Syst. Evol. Microbiol.">
        <title>Tenacibaculum piscium sp. nov., isolated from skin ulcers of sea-farmed fish, and description of Tenacibaculum finnmarkense sp. nov. with subdivision into genomovars finnmarkense and ulcerans.</title>
        <authorList>
            <person name="Olsen A.B."/>
            <person name="Spilsberg B."/>
            <person name="Nilsen H.K."/>
            <person name="Lagesen K."/>
            <person name="Gulla S."/>
            <person name="Avendano-Herrera R."/>
            <person name="Irgang R."/>
            <person name="Duchaud E."/>
            <person name="Colquhoun D.J."/>
        </authorList>
    </citation>
    <scope>NUCLEOTIDE SEQUENCE [LARGE SCALE GENOMIC DNA]</scope>
    <source>
        <strain evidence="2 3">TNO037</strain>
    </source>
</reference>
<dbReference type="GO" id="GO:0016020">
    <property type="term" value="C:membrane"/>
    <property type="evidence" value="ECO:0007669"/>
    <property type="project" value="InterPro"/>
</dbReference>
<dbReference type="Gene3D" id="1.20.1300.10">
    <property type="entry name" value="Fumarate reductase/succinate dehydrogenase, transmembrane subunit"/>
    <property type="match status" value="1"/>
</dbReference>
<dbReference type="InterPro" id="IPR011138">
    <property type="entry name" value="Cytochrome_b-558"/>
</dbReference>
<evidence type="ECO:0000313" key="2">
    <source>
        <dbReference type="EMBL" id="MBE7693969.1"/>
    </source>
</evidence>
<feature type="transmembrane region" description="Helical" evidence="1">
    <location>
        <begin position="57"/>
        <end position="80"/>
    </location>
</feature>
<proteinExistence type="predicted"/>
<keyword evidence="3" id="KW-1185">Reference proteome</keyword>
<name>A0AAP1WF59_9FLAO</name>
<feature type="transmembrane region" description="Helical" evidence="1">
    <location>
        <begin position="160"/>
        <end position="178"/>
    </location>
</feature>
<dbReference type="InterPro" id="IPR034804">
    <property type="entry name" value="SQR/QFR_C/D"/>
</dbReference>
<dbReference type="NCBIfam" id="TIGR02046">
    <property type="entry name" value="sdhC_b558_fam"/>
    <property type="match status" value="1"/>
</dbReference>
<keyword evidence="1" id="KW-0472">Membrane</keyword>
<evidence type="ECO:0000313" key="3">
    <source>
        <dbReference type="Proteomes" id="UP000806077"/>
    </source>
</evidence>
<gene>
    <name evidence="2" type="ORF">F7645_00760</name>
</gene>
<dbReference type="AlphaFoldDB" id="A0AAP1WF59"/>
<dbReference type="RefSeq" id="WP_101914024.1">
    <property type="nucleotide sequence ID" value="NZ_JAFMUA010000001.1"/>
</dbReference>
<dbReference type="CDD" id="cd03498">
    <property type="entry name" value="SQR_TypeB_2_TM"/>
    <property type="match status" value="1"/>
</dbReference>
<dbReference type="EMBL" id="WXXV01000001">
    <property type="protein sequence ID" value="MBE7693969.1"/>
    <property type="molecule type" value="Genomic_DNA"/>
</dbReference>
<sequence>MMGLLKSSIGRKFAMALSAFFLMFFLLQHFVINITSIFPDQGATFNMLSHFMGTNPLIQYVMQPVLIFGVVFHFVMGFVLELKNNSATKVSYAKDNGAANSTWMSRNMIWSGAAILAFVVLHFIDFWFPEINHKYIAMLPEDPTRYFHELQEKFVNPLRVGAYVIAFVFLALHLLHGFSSAFQSVGANNKYTKGLKTFCKVYAIGIPVGFIIVALFHHFNH</sequence>
<comment type="caution">
    <text evidence="2">The sequence shown here is derived from an EMBL/GenBank/DDBJ whole genome shotgun (WGS) entry which is preliminary data.</text>
</comment>
<protein>
    <submittedName>
        <fullName evidence="2">Succinate dehydrogenase</fullName>
    </submittedName>
</protein>
<accession>A0AAP1WF59</accession>
<feature type="transmembrane region" description="Helical" evidence="1">
    <location>
        <begin position="108"/>
        <end position="128"/>
    </location>
</feature>
<evidence type="ECO:0000256" key="1">
    <source>
        <dbReference type="SAM" id="Phobius"/>
    </source>
</evidence>
<organism evidence="2 3">
    <name type="scientific">Tenacibaculum finnmarkense genomovar finnmarkense</name>
    <dbReference type="NCBI Taxonomy" id="1458503"/>
    <lineage>
        <taxon>Bacteria</taxon>
        <taxon>Pseudomonadati</taxon>
        <taxon>Bacteroidota</taxon>
        <taxon>Flavobacteriia</taxon>
        <taxon>Flavobacteriales</taxon>
        <taxon>Flavobacteriaceae</taxon>
        <taxon>Tenacibaculum</taxon>
        <taxon>Tenacibaculum finnmarkense</taxon>
    </lineage>
</organism>
<feature type="transmembrane region" description="Helical" evidence="1">
    <location>
        <begin position="199"/>
        <end position="219"/>
    </location>
</feature>
<dbReference type="SUPFAM" id="SSF81343">
    <property type="entry name" value="Fumarate reductase respiratory complex transmembrane subunits"/>
    <property type="match status" value="1"/>
</dbReference>